<keyword evidence="2" id="KW-0233">DNA recombination</keyword>
<protein>
    <submittedName>
        <fullName evidence="4">Tyrosine-type recombinase/integrase</fullName>
    </submittedName>
</protein>
<evidence type="ECO:0000313" key="5">
    <source>
        <dbReference type="Proteomes" id="UP000439022"/>
    </source>
</evidence>
<dbReference type="Pfam" id="PF00589">
    <property type="entry name" value="Phage_integrase"/>
    <property type="match status" value="1"/>
</dbReference>
<accession>A0A6A8GCM5</accession>
<comment type="caution">
    <text evidence="4">The sequence shown here is derived from an EMBL/GenBank/DDBJ whole genome shotgun (WGS) entry which is preliminary data.</text>
</comment>
<dbReference type="InterPro" id="IPR011010">
    <property type="entry name" value="DNA_brk_join_enz"/>
</dbReference>
<evidence type="ECO:0000256" key="2">
    <source>
        <dbReference type="ARBA" id="ARBA00023172"/>
    </source>
</evidence>
<name>A0A6A8GCM5_9EURY</name>
<keyword evidence="5" id="KW-1185">Reference proteome</keyword>
<dbReference type="PROSITE" id="PS51898">
    <property type="entry name" value="TYR_RECOMBINASE"/>
    <property type="match status" value="1"/>
</dbReference>
<dbReference type="InterPro" id="IPR013762">
    <property type="entry name" value="Integrase-like_cat_sf"/>
</dbReference>
<reference evidence="4 5" key="1">
    <citation type="submission" date="2019-11" db="EMBL/GenBank/DDBJ databases">
        <title>Whole genome sequence of Haloferax sp. MBLA0076.</title>
        <authorList>
            <person name="Seo M.-J."/>
            <person name="Cho E.-S."/>
        </authorList>
    </citation>
    <scope>NUCLEOTIDE SEQUENCE [LARGE SCALE GENOMIC DNA]</scope>
    <source>
        <strain evidence="4 5">MBLA0076</strain>
    </source>
</reference>
<dbReference type="Gene3D" id="1.10.443.10">
    <property type="entry name" value="Intergrase catalytic core"/>
    <property type="match status" value="1"/>
</dbReference>
<gene>
    <name evidence="4" type="ORF">GJR96_02770</name>
</gene>
<feature type="domain" description="Tyr recombinase" evidence="3">
    <location>
        <begin position="132"/>
        <end position="311"/>
    </location>
</feature>
<evidence type="ECO:0000313" key="4">
    <source>
        <dbReference type="EMBL" id="MRX20888.1"/>
    </source>
</evidence>
<dbReference type="GO" id="GO:0006310">
    <property type="term" value="P:DNA recombination"/>
    <property type="evidence" value="ECO:0007669"/>
    <property type="project" value="UniProtKB-KW"/>
</dbReference>
<dbReference type="GO" id="GO:0015074">
    <property type="term" value="P:DNA integration"/>
    <property type="evidence" value="ECO:0007669"/>
    <property type="project" value="InterPro"/>
</dbReference>
<evidence type="ECO:0000259" key="3">
    <source>
        <dbReference type="PROSITE" id="PS51898"/>
    </source>
</evidence>
<sequence length="311" mass="34865">MRTPQTSGRGPLGNLEEASSTYLNVLSQEVPEQTFLSHQTAIIKFVNWLQKTSDRKSSSSFNQISGFVEFLLSEEDQRPDTIHGYLYTLTNFLAYITKSSPDALRFQIATSLEEYPSLAVHSVAKEFAPRFSSLNNPSPELHWSSEAMIAYLQDRGSGTRTHAFVELLRDTKSRPGQLIELDRSDVNLENKTLSVGISKNYLVSSVGLLNRRTAKLSDGACTALRTYIEHERKAVNDSKSNPLFTTTHGRISASTLRRSFKLASEAASDYSKFRNKLGSSQYRAQVSETRFQTLTPTDVWHYAISSTLDSE</sequence>
<dbReference type="Gene3D" id="1.10.150.130">
    <property type="match status" value="1"/>
</dbReference>
<dbReference type="InterPro" id="IPR002104">
    <property type="entry name" value="Integrase_catalytic"/>
</dbReference>
<proteinExistence type="predicted"/>
<dbReference type="InterPro" id="IPR010998">
    <property type="entry name" value="Integrase_recombinase_N"/>
</dbReference>
<organism evidence="4 5">
    <name type="scientific">Haloferax litoreum</name>
    <dbReference type="NCBI Taxonomy" id="2666140"/>
    <lineage>
        <taxon>Archaea</taxon>
        <taxon>Methanobacteriati</taxon>
        <taxon>Methanobacteriota</taxon>
        <taxon>Stenosarchaea group</taxon>
        <taxon>Halobacteria</taxon>
        <taxon>Halobacteriales</taxon>
        <taxon>Haloferacaceae</taxon>
        <taxon>Haloferax</taxon>
    </lineage>
</organism>
<dbReference type="SUPFAM" id="SSF56349">
    <property type="entry name" value="DNA breaking-rejoining enzymes"/>
    <property type="match status" value="1"/>
</dbReference>
<evidence type="ECO:0000256" key="1">
    <source>
        <dbReference type="ARBA" id="ARBA00023125"/>
    </source>
</evidence>
<dbReference type="RefSeq" id="WP_151161539.1">
    <property type="nucleotide sequence ID" value="NZ_WKJO01000001.1"/>
</dbReference>
<keyword evidence="1" id="KW-0238">DNA-binding</keyword>
<dbReference type="GO" id="GO:0003677">
    <property type="term" value="F:DNA binding"/>
    <property type="evidence" value="ECO:0007669"/>
    <property type="project" value="UniProtKB-KW"/>
</dbReference>
<dbReference type="EMBL" id="WKJO01000001">
    <property type="protein sequence ID" value="MRX20888.1"/>
    <property type="molecule type" value="Genomic_DNA"/>
</dbReference>
<dbReference type="Proteomes" id="UP000439022">
    <property type="component" value="Unassembled WGS sequence"/>
</dbReference>
<dbReference type="AlphaFoldDB" id="A0A6A8GCM5"/>